<evidence type="ECO:0000313" key="4">
    <source>
        <dbReference type="EMBL" id="CAD8760875.1"/>
    </source>
</evidence>
<dbReference type="InterPro" id="IPR003582">
    <property type="entry name" value="ShKT_dom"/>
</dbReference>
<proteinExistence type="predicted"/>
<feature type="domain" description="ShKT" evidence="3">
    <location>
        <begin position="274"/>
        <end position="308"/>
    </location>
</feature>
<name>A0A7S0UJA8_9STRA</name>
<evidence type="ECO:0000256" key="2">
    <source>
        <dbReference type="SAM" id="MobiDB-lite"/>
    </source>
</evidence>
<evidence type="ECO:0000256" key="1">
    <source>
        <dbReference type="SAM" id="Coils"/>
    </source>
</evidence>
<dbReference type="Pfam" id="PF01549">
    <property type="entry name" value="ShK"/>
    <property type="match status" value="2"/>
</dbReference>
<evidence type="ECO:0000259" key="3">
    <source>
        <dbReference type="PROSITE" id="PS51670"/>
    </source>
</evidence>
<dbReference type="PROSITE" id="PS51670">
    <property type="entry name" value="SHKT"/>
    <property type="match status" value="2"/>
</dbReference>
<reference evidence="4" key="1">
    <citation type="submission" date="2021-01" db="EMBL/GenBank/DDBJ databases">
        <authorList>
            <person name="Corre E."/>
            <person name="Pelletier E."/>
            <person name="Niang G."/>
            <person name="Scheremetjew M."/>
            <person name="Finn R."/>
            <person name="Kale V."/>
            <person name="Holt S."/>
            <person name="Cochrane G."/>
            <person name="Meng A."/>
            <person name="Brown T."/>
            <person name="Cohen L."/>
        </authorList>
    </citation>
    <scope>NUCLEOTIDE SEQUENCE</scope>
    <source>
        <strain evidence="4">UNC1205</strain>
    </source>
</reference>
<feature type="coiled-coil region" evidence="1">
    <location>
        <begin position="135"/>
        <end position="163"/>
    </location>
</feature>
<dbReference type="AlphaFoldDB" id="A0A7S0UJA8"/>
<dbReference type="EMBL" id="HBFL01001286">
    <property type="protein sequence ID" value="CAD8760875.1"/>
    <property type="molecule type" value="Transcribed_RNA"/>
</dbReference>
<protein>
    <recommendedName>
        <fullName evidence="3">ShKT domain-containing protein</fullName>
    </recommendedName>
</protein>
<sequence length="351" mass="39129">MIPLVSRYNNIRQSRERISKPETILPMAKHRIGTNGVGDMKPMILTCPSRNRNPGKRAMTKLLMILSVALVFLHVVSAGVQDAENGGECVDSDPVNCPFWAATGECKANRSYMHRHCKKSCDRCKFVRVNDRAEMNRFIEQKRKEKEEEREIERKEKEVLKVLEGDSFDGGDNGNKNGRKELPPPKTETDNIAATTTATTIISATGEVESTIRATSGDLNQNNGDVVVSTANSDTADMSSSTIDIAATTTAATATNEKTGRKKAKIDAETGLKCVDLNENCPSWAATGYCKTNREYMSVNCRLACDRCHIVRVTDRNDIRKYIEQKRKDTEPERQAKREAREVRNILAGEL</sequence>
<feature type="region of interest" description="Disordered" evidence="2">
    <location>
        <begin position="163"/>
        <end position="190"/>
    </location>
</feature>
<gene>
    <name evidence="4" type="ORF">PDEL1432_LOCUS915</name>
</gene>
<organism evidence="4">
    <name type="scientific">Pseudo-nitzschia delicatissima</name>
    <dbReference type="NCBI Taxonomy" id="44447"/>
    <lineage>
        <taxon>Eukaryota</taxon>
        <taxon>Sar</taxon>
        <taxon>Stramenopiles</taxon>
        <taxon>Ochrophyta</taxon>
        <taxon>Bacillariophyta</taxon>
        <taxon>Bacillariophyceae</taxon>
        <taxon>Bacillariophycidae</taxon>
        <taxon>Bacillariales</taxon>
        <taxon>Bacillariaceae</taxon>
        <taxon>Pseudo-nitzschia</taxon>
    </lineage>
</organism>
<feature type="compositionally biased region" description="Basic and acidic residues" evidence="2">
    <location>
        <begin position="178"/>
        <end position="189"/>
    </location>
</feature>
<dbReference type="SMART" id="SM00254">
    <property type="entry name" value="ShKT"/>
    <property type="match status" value="2"/>
</dbReference>
<dbReference type="Gene3D" id="1.10.10.1940">
    <property type="match status" value="2"/>
</dbReference>
<feature type="domain" description="ShKT" evidence="3">
    <location>
        <begin position="89"/>
        <end position="124"/>
    </location>
</feature>
<accession>A0A7S0UJA8</accession>
<keyword evidence="1" id="KW-0175">Coiled coil</keyword>